<keyword evidence="4" id="KW-1185">Reference proteome</keyword>
<proteinExistence type="inferred from homology"/>
<name>A0A560WA41_9MICO</name>
<dbReference type="Proteomes" id="UP000315628">
    <property type="component" value="Unassembled WGS sequence"/>
</dbReference>
<dbReference type="InterPro" id="IPR036526">
    <property type="entry name" value="C-N_Hydrolase_sf"/>
</dbReference>
<sequence>MSTDDTPAQRSFTVAAAQIRSTDDREDNLRQVRGAAQEAARQGAALVVFPEATSSWFGSSVRAAAEDLDDGATPTLLRRLAGELGITIAAGFFTPAGGGRVHNTVLLTGPAGEAVYRKVHLFDAFGSKESDTVAPGEEYVVAPVADGRGGTVQVGLATCYDVRFADQFTALGLRGAEVIALPTSWGAGPGKLEQWQTLTRARALDSQSWLVAAGQAHQEAKGAAPLGIGHSAVIDPLGNPVDELGSEPGLLGRTIDLGQVEAVRSRIPVLSAQR</sequence>
<dbReference type="CDD" id="cd07581">
    <property type="entry name" value="nitrilase_3"/>
    <property type="match status" value="1"/>
</dbReference>
<organism evidence="3 4">
    <name type="scientific">Marihabitans asiaticum</name>
    <dbReference type="NCBI Taxonomy" id="415218"/>
    <lineage>
        <taxon>Bacteria</taxon>
        <taxon>Bacillati</taxon>
        <taxon>Actinomycetota</taxon>
        <taxon>Actinomycetes</taxon>
        <taxon>Micrococcales</taxon>
        <taxon>Intrasporangiaceae</taxon>
        <taxon>Marihabitans</taxon>
    </lineage>
</organism>
<dbReference type="OrthoDB" id="9811121at2"/>
<comment type="similarity">
    <text evidence="1">Belongs to the carbon-nitrogen hydrolase superfamily. NIT1/NIT2 family.</text>
</comment>
<dbReference type="AlphaFoldDB" id="A0A560WA41"/>
<dbReference type="RefSeq" id="WP_144857358.1">
    <property type="nucleotide sequence ID" value="NZ_BAAAYT010000005.1"/>
</dbReference>
<protein>
    <submittedName>
        <fullName evidence="3">Putative amidohydrolase</fullName>
    </submittedName>
</protein>
<dbReference type="PANTHER" id="PTHR23088:SF27">
    <property type="entry name" value="DEAMINATED GLUTATHIONE AMIDASE"/>
    <property type="match status" value="1"/>
</dbReference>
<evidence type="ECO:0000256" key="1">
    <source>
        <dbReference type="ARBA" id="ARBA00010613"/>
    </source>
</evidence>
<dbReference type="Gene3D" id="3.60.110.10">
    <property type="entry name" value="Carbon-nitrogen hydrolase"/>
    <property type="match status" value="1"/>
</dbReference>
<evidence type="ECO:0000313" key="3">
    <source>
        <dbReference type="EMBL" id="TWD14494.1"/>
    </source>
</evidence>
<gene>
    <name evidence="3" type="ORF">FB557_1904</name>
</gene>
<feature type="domain" description="CN hydrolase" evidence="2">
    <location>
        <begin position="12"/>
        <end position="257"/>
    </location>
</feature>
<dbReference type="PANTHER" id="PTHR23088">
    <property type="entry name" value="NITRILASE-RELATED"/>
    <property type="match status" value="1"/>
</dbReference>
<keyword evidence="3" id="KW-0378">Hydrolase</keyword>
<dbReference type="SUPFAM" id="SSF56317">
    <property type="entry name" value="Carbon-nitrogen hydrolase"/>
    <property type="match status" value="1"/>
</dbReference>
<dbReference type="InterPro" id="IPR003010">
    <property type="entry name" value="C-N_Hydrolase"/>
</dbReference>
<accession>A0A560WA41</accession>
<dbReference type="GO" id="GO:0016787">
    <property type="term" value="F:hydrolase activity"/>
    <property type="evidence" value="ECO:0007669"/>
    <property type="project" value="UniProtKB-KW"/>
</dbReference>
<dbReference type="EMBL" id="VIUW01000003">
    <property type="protein sequence ID" value="TWD14494.1"/>
    <property type="molecule type" value="Genomic_DNA"/>
</dbReference>
<evidence type="ECO:0000313" key="4">
    <source>
        <dbReference type="Proteomes" id="UP000315628"/>
    </source>
</evidence>
<reference evidence="3 4" key="1">
    <citation type="submission" date="2019-06" db="EMBL/GenBank/DDBJ databases">
        <title>Sequencing the genomes of 1000 actinobacteria strains.</title>
        <authorList>
            <person name="Klenk H.-P."/>
        </authorList>
    </citation>
    <scope>NUCLEOTIDE SEQUENCE [LARGE SCALE GENOMIC DNA]</scope>
    <source>
        <strain evidence="3 4">DSM 18935</strain>
    </source>
</reference>
<evidence type="ECO:0000259" key="2">
    <source>
        <dbReference type="PROSITE" id="PS50263"/>
    </source>
</evidence>
<dbReference type="PROSITE" id="PS50263">
    <property type="entry name" value="CN_HYDROLASE"/>
    <property type="match status" value="1"/>
</dbReference>
<comment type="caution">
    <text evidence="3">The sequence shown here is derived from an EMBL/GenBank/DDBJ whole genome shotgun (WGS) entry which is preliminary data.</text>
</comment>
<dbReference type="Pfam" id="PF00795">
    <property type="entry name" value="CN_hydrolase"/>
    <property type="match status" value="1"/>
</dbReference>